<evidence type="ECO:0000313" key="2">
    <source>
        <dbReference type="EMBL" id="EHO11161.1"/>
    </source>
</evidence>
<reference evidence="2" key="1">
    <citation type="submission" date="2012-07" db="EMBL/GenBank/DDBJ databases">
        <title>The Genome Sequence of Myroides odoratimimus CCUG 10230.</title>
        <authorList>
            <consortium name="The Broad Institute Genome Sequencing Platform"/>
            <person name="Earl A."/>
            <person name="Ward D."/>
            <person name="Feldgarden M."/>
            <person name="Gevers D."/>
            <person name="Huys G."/>
            <person name="Walker B."/>
            <person name="Young S.K."/>
            <person name="Zeng Q."/>
            <person name="Gargeya S."/>
            <person name="Fitzgerald M."/>
            <person name="Haas B."/>
            <person name="Abouelleil A."/>
            <person name="Alvarado L."/>
            <person name="Arachchi H.M."/>
            <person name="Berlin A.M."/>
            <person name="Chapman S.B."/>
            <person name="Goldberg J."/>
            <person name="Griggs A."/>
            <person name="Gujja S."/>
            <person name="Hansen M."/>
            <person name="Howarth C."/>
            <person name="Imamovic A."/>
            <person name="Larimer J."/>
            <person name="McCowen C."/>
            <person name="Montmayeur A."/>
            <person name="Murphy C."/>
            <person name="Neiman D."/>
            <person name="Pearson M."/>
            <person name="Priest M."/>
            <person name="Roberts A."/>
            <person name="Saif S."/>
            <person name="Shea T."/>
            <person name="Sisk P."/>
            <person name="Sykes S."/>
            <person name="Wortman J."/>
            <person name="Nusbaum C."/>
            <person name="Birren B."/>
        </authorList>
    </citation>
    <scope>NUCLEOTIDE SEQUENCE [LARGE SCALE GENOMIC DNA]</scope>
    <source>
        <strain evidence="2">CCUG 10230</strain>
    </source>
</reference>
<keyword evidence="3" id="KW-1185">Reference proteome</keyword>
<organism evidence="2 3">
    <name type="scientific">Myroides odoratimimus CCUG 10230</name>
    <dbReference type="NCBI Taxonomy" id="883150"/>
    <lineage>
        <taxon>Bacteria</taxon>
        <taxon>Pseudomonadati</taxon>
        <taxon>Bacteroidota</taxon>
        <taxon>Flavobacteriia</taxon>
        <taxon>Flavobacteriales</taxon>
        <taxon>Flavobacteriaceae</taxon>
        <taxon>Myroides</taxon>
    </lineage>
</organism>
<protein>
    <submittedName>
        <fullName evidence="2">Uncharacterized protein</fullName>
    </submittedName>
</protein>
<name>A0ABP2NDP3_9FLAO</name>
<gene>
    <name evidence="2" type="ORF">HMPREF9712_00818</name>
</gene>
<proteinExistence type="predicted"/>
<keyword evidence="1" id="KW-1133">Transmembrane helix</keyword>
<comment type="caution">
    <text evidence="2">The sequence shown here is derived from an EMBL/GenBank/DDBJ whole genome shotgun (WGS) entry which is preliminary data.</text>
</comment>
<dbReference type="Proteomes" id="UP000005402">
    <property type="component" value="Unassembled WGS sequence"/>
</dbReference>
<feature type="transmembrane region" description="Helical" evidence="1">
    <location>
        <begin position="15"/>
        <end position="32"/>
    </location>
</feature>
<keyword evidence="1" id="KW-0472">Membrane</keyword>
<evidence type="ECO:0000256" key="1">
    <source>
        <dbReference type="SAM" id="Phobius"/>
    </source>
</evidence>
<keyword evidence="1" id="KW-0812">Transmembrane</keyword>
<sequence length="58" mass="6705">MEFILSTVFTLDTNSLLEAISFIISSLLSWLFNDNCRGREINIKKDLDLNKFMIPLPL</sequence>
<accession>A0ABP2NDP3</accession>
<evidence type="ECO:0000313" key="3">
    <source>
        <dbReference type="Proteomes" id="UP000005402"/>
    </source>
</evidence>
<dbReference type="EMBL" id="AGEC02000003">
    <property type="protein sequence ID" value="EHO11161.1"/>
    <property type="molecule type" value="Genomic_DNA"/>
</dbReference>